<dbReference type="STRING" id="1267564.SAMN05192561_1222"/>
<name>A0A1H6JSD8_9EURY</name>
<organism evidence="1 2">
    <name type="scientific">Halopenitus malekzadehii</name>
    <dbReference type="NCBI Taxonomy" id="1267564"/>
    <lineage>
        <taxon>Archaea</taxon>
        <taxon>Methanobacteriati</taxon>
        <taxon>Methanobacteriota</taxon>
        <taxon>Stenosarchaea group</taxon>
        <taxon>Halobacteria</taxon>
        <taxon>Halobacteriales</taxon>
        <taxon>Haloferacaceae</taxon>
        <taxon>Halopenitus</taxon>
    </lineage>
</organism>
<dbReference type="Proteomes" id="UP000199215">
    <property type="component" value="Unassembled WGS sequence"/>
</dbReference>
<gene>
    <name evidence="1" type="ORF">SAMN05192561_1222</name>
</gene>
<proteinExistence type="predicted"/>
<sequence>MAFLLIGLFFLLTALVIVDLADGEAGGLTAGVIETLRRTSRWPTERRVRRMVTDQGR</sequence>
<dbReference type="AlphaFoldDB" id="A0A1H6JSD8"/>
<evidence type="ECO:0000313" key="1">
    <source>
        <dbReference type="EMBL" id="SEH65473.1"/>
    </source>
</evidence>
<reference evidence="1 2" key="1">
    <citation type="submission" date="2016-10" db="EMBL/GenBank/DDBJ databases">
        <authorList>
            <person name="de Groot N.N."/>
        </authorList>
    </citation>
    <scope>NUCLEOTIDE SEQUENCE [LARGE SCALE GENOMIC DNA]</scope>
    <source>
        <strain evidence="1 2">IBRC-M10418</strain>
    </source>
</reference>
<protein>
    <submittedName>
        <fullName evidence="1">Uncharacterized protein</fullName>
    </submittedName>
</protein>
<dbReference type="RefSeq" id="WP_177167529.1">
    <property type="nucleotide sequence ID" value="NZ_FNWU01000022.1"/>
</dbReference>
<evidence type="ECO:0000313" key="2">
    <source>
        <dbReference type="Proteomes" id="UP000199215"/>
    </source>
</evidence>
<keyword evidence="2" id="KW-1185">Reference proteome</keyword>
<dbReference type="EMBL" id="FNWU01000022">
    <property type="protein sequence ID" value="SEH65473.1"/>
    <property type="molecule type" value="Genomic_DNA"/>
</dbReference>
<accession>A0A1H6JSD8</accession>